<name>A0A937D3A5_9BURK</name>
<organism evidence="3 4">
    <name type="scientific">Ramlibacter aurantiacus</name>
    <dbReference type="NCBI Taxonomy" id="2801330"/>
    <lineage>
        <taxon>Bacteria</taxon>
        <taxon>Pseudomonadati</taxon>
        <taxon>Pseudomonadota</taxon>
        <taxon>Betaproteobacteria</taxon>
        <taxon>Burkholderiales</taxon>
        <taxon>Comamonadaceae</taxon>
        <taxon>Ramlibacter</taxon>
    </lineage>
</organism>
<gene>
    <name evidence="3" type="ORF">JI739_02060</name>
</gene>
<dbReference type="GO" id="GO:0005737">
    <property type="term" value="C:cytoplasm"/>
    <property type="evidence" value="ECO:0007669"/>
    <property type="project" value="TreeGrafter"/>
</dbReference>
<accession>A0A937D3A5</accession>
<dbReference type="SUPFAM" id="SSF51556">
    <property type="entry name" value="Metallo-dependent hydrolases"/>
    <property type="match status" value="1"/>
</dbReference>
<keyword evidence="1" id="KW-0456">Lyase</keyword>
<evidence type="ECO:0000313" key="3">
    <source>
        <dbReference type="EMBL" id="MBL0419122.1"/>
    </source>
</evidence>
<keyword evidence="4" id="KW-1185">Reference proteome</keyword>
<evidence type="ECO:0000259" key="2">
    <source>
        <dbReference type="Pfam" id="PF04909"/>
    </source>
</evidence>
<dbReference type="AlphaFoldDB" id="A0A937D3A5"/>
<dbReference type="PANTHER" id="PTHR21240">
    <property type="entry name" value="2-AMINO-3-CARBOXYLMUCONATE-6-SEMIALDEHYDE DECARBOXYLASE"/>
    <property type="match status" value="1"/>
</dbReference>
<reference evidence="3" key="1">
    <citation type="submission" date="2021-01" db="EMBL/GenBank/DDBJ databases">
        <title>Ramlibacter sp. strain AW1 16S ribosomal RNA gene Genome sequencing and assembly.</title>
        <authorList>
            <person name="Kang M."/>
        </authorList>
    </citation>
    <scope>NUCLEOTIDE SEQUENCE</scope>
    <source>
        <strain evidence="3">AW1</strain>
    </source>
</reference>
<protein>
    <submittedName>
        <fullName evidence="3">Amidohydrolase</fullName>
    </submittedName>
</protein>
<dbReference type="GO" id="GO:0016787">
    <property type="term" value="F:hydrolase activity"/>
    <property type="evidence" value="ECO:0007669"/>
    <property type="project" value="InterPro"/>
</dbReference>
<proteinExistence type="predicted"/>
<evidence type="ECO:0000313" key="4">
    <source>
        <dbReference type="Proteomes" id="UP000613011"/>
    </source>
</evidence>
<dbReference type="GO" id="GO:0019748">
    <property type="term" value="P:secondary metabolic process"/>
    <property type="evidence" value="ECO:0007669"/>
    <property type="project" value="TreeGrafter"/>
</dbReference>
<sequence>MEQLYTCGITASNPRAVPAPREPKSVVIDMHCHMLVPEADAAARPHQPAVPEPMQRYASPESRQVSIEMLGRIRERLTDVRQRLTEMDAAGVDIQVISPAPNYCYWAGEELARELARTVNNRLAEVAQSHPGRFMALGMVPLQHPQLAAEELRRCMRELGMRGVEISSNVDGEELADPKFHPFFAAAEELGAVVFVHPAGFSDGQRLAPYHLNNLIGNPLDSTVALAHLIFSGTLDKFPGLKLLIAHGGSMLPAYSGRFDHAWHARADCRHCQHPPSHYLRRTYFDTVVFDPDQLRYLAAKHGASQLIAGTDYPYDMEETQLVDFVHRAGLGEADTQAILGLNAARLLGIDPQQALARARAAAASR</sequence>
<dbReference type="PANTHER" id="PTHR21240:SF28">
    <property type="entry name" value="ISO-OROTATE DECARBOXYLASE (EUROFUNG)"/>
    <property type="match status" value="1"/>
</dbReference>
<dbReference type="Pfam" id="PF04909">
    <property type="entry name" value="Amidohydro_2"/>
    <property type="match status" value="1"/>
</dbReference>
<dbReference type="RefSeq" id="WP_201682175.1">
    <property type="nucleotide sequence ID" value="NZ_JAEQNA010000001.1"/>
</dbReference>
<dbReference type="GO" id="GO:0016831">
    <property type="term" value="F:carboxy-lyase activity"/>
    <property type="evidence" value="ECO:0007669"/>
    <property type="project" value="InterPro"/>
</dbReference>
<dbReference type="InterPro" id="IPR032465">
    <property type="entry name" value="ACMSD"/>
</dbReference>
<dbReference type="Gene3D" id="3.20.20.140">
    <property type="entry name" value="Metal-dependent hydrolases"/>
    <property type="match status" value="1"/>
</dbReference>
<feature type="domain" description="Amidohydrolase-related" evidence="2">
    <location>
        <begin position="28"/>
        <end position="350"/>
    </location>
</feature>
<dbReference type="InterPro" id="IPR032466">
    <property type="entry name" value="Metal_Hydrolase"/>
</dbReference>
<comment type="caution">
    <text evidence="3">The sequence shown here is derived from an EMBL/GenBank/DDBJ whole genome shotgun (WGS) entry which is preliminary data.</text>
</comment>
<evidence type="ECO:0000256" key="1">
    <source>
        <dbReference type="ARBA" id="ARBA00023239"/>
    </source>
</evidence>
<dbReference type="EMBL" id="JAEQNA010000001">
    <property type="protein sequence ID" value="MBL0419122.1"/>
    <property type="molecule type" value="Genomic_DNA"/>
</dbReference>
<dbReference type="Proteomes" id="UP000613011">
    <property type="component" value="Unassembled WGS sequence"/>
</dbReference>
<dbReference type="InterPro" id="IPR006680">
    <property type="entry name" value="Amidohydro-rel"/>
</dbReference>